<dbReference type="OrthoDB" id="419598at2759"/>
<organism evidence="5 6">
    <name type="scientific">Mycena chlorophos</name>
    <name type="common">Agaric fungus</name>
    <name type="synonym">Agaricus chlorophos</name>
    <dbReference type="NCBI Taxonomy" id="658473"/>
    <lineage>
        <taxon>Eukaryota</taxon>
        <taxon>Fungi</taxon>
        <taxon>Dikarya</taxon>
        <taxon>Basidiomycota</taxon>
        <taxon>Agaricomycotina</taxon>
        <taxon>Agaricomycetes</taxon>
        <taxon>Agaricomycetidae</taxon>
        <taxon>Agaricales</taxon>
        <taxon>Marasmiineae</taxon>
        <taxon>Mycenaceae</taxon>
        <taxon>Mycena</taxon>
    </lineage>
</organism>
<dbReference type="PANTHER" id="PTHR42748:SF30">
    <property type="entry name" value="NMRA-LIKE DOMAIN-CONTAINING PROTEIN"/>
    <property type="match status" value="1"/>
</dbReference>
<evidence type="ECO:0000313" key="5">
    <source>
        <dbReference type="EMBL" id="KAF7296194.1"/>
    </source>
</evidence>
<evidence type="ECO:0000256" key="2">
    <source>
        <dbReference type="ARBA" id="ARBA00022857"/>
    </source>
</evidence>
<dbReference type="Gene3D" id="3.40.50.720">
    <property type="entry name" value="NAD(P)-binding Rossmann-like Domain"/>
    <property type="match status" value="1"/>
</dbReference>
<gene>
    <name evidence="5" type="ORF">HMN09_01088100</name>
</gene>
<dbReference type="Pfam" id="PF05368">
    <property type="entry name" value="NmrA"/>
    <property type="match status" value="1"/>
</dbReference>
<dbReference type="InterPro" id="IPR008030">
    <property type="entry name" value="NmrA-like"/>
</dbReference>
<proteinExistence type="inferred from homology"/>
<protein>
    <submittedName>
        <fullName evidence="5">NmrA domain-containing protein</fullName>
    </submittedName>
</protein>
<keyword evidence="2" id="KW-0521">NADP</keyword>
<keyword evidence="3" id="KW-0560">Oxidoreductase</keyword>
<dbReference type="PANTHER" id="PTHR42748">
    <property type="entry name" value="NITROGEN METABOLITE REPRESSION PROTEIN NMRA FAMILY MEMBER"/>
    <property type="match status" value="1"/>
</dbReference>
<feature type="domain" description="NmrA-like" evidence="4">
    <location>
        <begin position="11"/>
        <end position="307"/>
    </location>
</feature>
<accession>A0A8H6SB73</accession>
<evidence type="ECO:0000313" key="6">
    <source>
        <dbReference type="Proteomes" id="UP000613580"/>
    </source>
</evidence>
<dbReference type="EMBL" id="JACAZE010000017">
    <property type="protein sequence ID" value="KAF7296194.1"/>
    <property type="molecule type" value="Genomic_DNA"/>
</dbReference>
<keyword evidence="6" id="KW-1185">Reference proteome</keyword>
<dbReference type="Proteomes" id="UP000613580">
    <property type="component" value="Unassembled WGS sequence"/>
</dbReference>
<dbReference type="GO" id="GO:0005634">
    <property type="term" value="C:nucleus"/>
    <property type="evidence" value="ECO:0007669"/>
    <property type="project" value="TreeGrafter"/>
</dbReference>
<dbReference type="AlphaFoldDB" id="A0A8H6SB73"/>
<reference evidence="5" key="1">
    <citation type="submission" date="2020-05" db="EMBL/GenBank/DDBJ databases">
        <title>Mycena genomes resolve the evolution of fungal bioluminescence.</title>
        <authorList>
            <person name="Tsai I.J."/>
        </authorList>
    </citation>
    <scope>NUCLEOTIDE SEQUENCE</scope>
    <source>
        <strain evidence="5">110903Hualien_Pintung</strain>
    </source>
</reference>
<dbReference type="SUPFAM" id="SSF51735">
    <property type="entry name" value="NAD(P)-binding Rossmann-fold domains"/>
    <property type="match status" value="1"/>
</dbReference>
<dbReference type="Gene3D" id="3.90.25.10">
    <property type="entry name" value="UDP-galactose 4-epimerase, domain 1"/>
    <property type="match status" value="1"/>
</dbReference>
<name>A0A8H6SB73_MYCCL</name>
<evidence type="ECO:0000259" key="4">
    <source>
        <dbReference type="Pfam" id="PF05368"/>
    </source>
</evidence>
<sequence length="321" mass="34302">MTVSTSPSAPLVVIVGITGNQGGSVATALIESDKPYRLRGLTRDVSRPAAQAYAAKGVELVSVAISVGNEDGVKKAFEGAEIVFAVTNFEEHISAEREIAEGKLMVDAAASIPTLKLFIWSALESFAELTSGQVAGCAFFDAKAAVTAHAKSIPNFPLSVVQAGYYATNIFKSVPFALRPDGSGGYTFSLPLSGSATVPLFDTAHDYGLYVRAAIELPQFGAGSEVLSGTHISYDDIIKELAAVTGKKIVFKPSTQPEFRAVFPFKPMADMVGEMFRGYDSCGYYGPKPVTSPDLLARKPRTWREYLDVLGKEEVLKRLGI</sequence>
<dbReference type="InterPro" id="IPR036291">
    <property type="entry name" value="NAD(P)-bd_dom_sf"/>
</dbReference>
<comment type="similarity">
    <text evidence="1">Belongs to the NmrA-type oxidoreductase family.</text>
</comment>
<dbReference type="InterPro" id="IPR051164">
    <property type="entry name" value="NmrA-like_oxidored"/>
</dbReference>
<evidence type="ECO:0000256" key="1">
    <source>
        <dbReference type="ARBA" id="ARBA00006328"/>
    </source>
</evidence>
<comment type="caution">
    <text evidence="5">The sequence shown here is derived from an EMBL/GenBank/DDBJ whole genome shotgun (WGS) entry which is preliminary data.</text>
</comment>
<dbReference type="GO" id="GO:0016491">
    <property type="term" value="F:oxidoreductase activity"/>
    <property type="evidence" value="ECO:0007669"/>
    <property type="project" value="UniProtKB-KW"/>
</dbReference>
<evidence type="ECO:0000256" key="3">
    <source>
        <dbReference type="ARBA" id="ARBA00023002"/>
    </source>
</evidence>